<feature type="active site" description="Proton donor" evidence="6">
    <location>
        <position position="30"/>
    </location>
</feature>
<dbReference type="STRING" id="403673.A0A177WA21"/>
<organism evidence="9 10">
    <name type="scientific">Batrachochytrium dendrobatidis (strain JEL423)</name>
    <dbReference type="NCBI Taxonomy" id="403673"/>
    <lineage>
        <taxon>Eukaryota</taxon>
        <taxon>Fungi</taxon>
        <taxon>Fungi incertae sedis</taxon>
        <taxon>Chytridiomycota</taxon>
        <taxon>Chytridiomycota incertae sedis</taxon>
        <taxon>Chytridiomycetes</taxon>
        <taxon>Rhizophydiales</taxon>
        <taxon>Rhizophydiales incertae sedis</taxon>
        <taxon>Batrachochytrium</taxon>
    </lineage>
</organism>
<accession>A0A177WA21</accession>
<dbReference type="InterPro" id="IPR006349">
    <property type="entry name" value="PGP_euk"/>
</dbReference>
<keyword evidence="8" id="KW-0479">Metal-binding</keyword>
<dbReference type="InterPro" id="IPR036412">
    <property type="entry name" value="HAD-like_sf"/>
</dbReference>
<feature type="binding site" evidence="8">
    <location>
        <position position="28"/>
    </location>
    <ligand>
        <name>Mg(2+)</name>
        <dbReference type="ChEBI" id="CHEBI:18420"/>
    </ligand>
</feature>
<dbReference type="VEuPathDB" id="FungiDB:BDEG_20636"/>
<evidence type="ECO:0000256" key="8">
    <source>
        <dbReference type="PIRSR" id="PIRSR000915-3"/>
    </source>
</evidence>
<dbReference type="Gene3D" id="3.40.50.1000">
    <property type="entry name" value="HAD superfamily/HAD-like"/>
    <property type="match status" value="2"/>
</dbReference>
<dbReference type="EMBL" id="DS022300">
    <property type="protein sequence ID" value="OAJ36470.1"/>
    <property type="molecule type" value="Genomic_DNA"/>
</dbReference>
<dbReference type="Pfam" id="PF13344">
    <property type="entry name" value="Hydrolase_6"/>
    <property type="match status" value="1"/>
</dbReference>
<dbReference type="EC" id="3.1.3.41" evidence="3 5"/>
<dbReference type="InterPro" id="IPR006357">
    <property type="entry name" value="HAD-SF_hydro_IIA"/>
</dbReference>
<gene>
    <name evidence="9" type="ORF">BDEG_20636</name>
</gene>
<evidence type="ECO:0000256" key="4">
    <source>
        <dbReference type="ARBA" id="ARBA00069197"/>
    </source>
</evidence>
<comment type="catalytic activity">
    <reaction evidence="2 5">
        <text>4-nitrophenyl phosphate + H2O = 4-nitrophenol + phosphate + H(+)</text>
        <dbReference type="Rhea" id="RHEA:21664"/>
        <dbReference type="ChEBI" id="CHEBI:15377"/>
        <dbReference type="ChEBI" id="CHEBI:15378"/>
        <dbReference type="ChEBI" id="CHEBI:43474"/>
        <dbReference type="ChEBI" id="CHEBI:57917"/>
        <dbReference type="ChEBI" id="CHEBI:61146"/>
        <dbReference type="EC" id="3.1.3.41"/>
    </reaction>
</comment>
<evidence type="ECO:0000256" key="5">
    <source>
        <dbReference type="PIRNR" id="PIRNR000915"/>
    </source>
</evidence>
<comment type="cofactor">
    <cofactor evidence="8">
        <name>Mg(2+)</name>
        <dbReference type="ChEBI" id="CHEBI:18420"/>
    </cofactor>
    <text evidence="8">Divalent metal ions. Mg(2+) is the most effective.</text>
</comment>
<dbReference type="NCBIfam" id="TIGR01460">
    <property type="entry name" value="HAD-SF-IIA"/>
    <property type="match status" value="1"/>
</dbReference>
<evidence type="ECO:0000256" key="7">
    <source>
        <dbReference type="PIRSR" id="PIRSR000915-2"/>
    </source>
</evidence>
<protein>
    <recommendedName>
        <fullName evidence="4 5">4-nitrophenylphosphatase</fullName>
        <shortName evidence="5">PNPPase</shortName>
        <ecNumber evidence="3 5">3.1.3.41</ecNumber>
    </recommendedName>
</protein>
<dbReference type="GO" id="GO:0005737">
    <property type="term" value="C:cytoplasm"/>
    <property type="evidence" value="ECO:0007669"/>
    <property type="project" value="TreeGrafter"/>
</dbReference>
<dbReference type="NCBIfam" id="TIGR01452">
    <property type="entry name" value="PGP_euk"/>
    <property type="match status" value="1"/>
</dbReference>
<evidence type="ECO:0000256" key="6">
    <source>
        <dbReference type="PIRSR" id="PIRSR000915-1"/>
    </source>
</evidence>
<evidence type="ECO:0000256" key="2">
    <source>
        <dbReference type="ARBA" id="ARBA00050247"/>
    </source>
</evidence>
<dbReference type="eggNOG" id="KOG2882">
    <property type="taxonomic scope" value="Eukaryota"/>
</dbReference>
<keyword evidence="8" id="KW-0460">Magnesium</keyword>
<dbReference type="SUPFAM" id="SSF56784">
    <property type="entry name" value="HAD-like"/>
    <property type="match status" value="1"/>
</dbReference>
<feature type="active site" description="Nucleophile" evidence="6">
    <location>
        <position position="28"/>
    </location>
</feature>
<feature type="binding site" evidence="8">
    <location>
        <position position="30"/>
    </location>
    <ligand>
        <name>Mg(2+)</name>
        <dbReference type="ChEBI" id="CHEBI:18420"/>
    </ligand>
</feature>
<dbReference type="PIRSF" id="PIRSF000915">
    <property type="entry name" value="PGP-type_phosphatase"/>
    <property type="match status" value="1"/>
</dbReference>
<dbReference type="AlphaFoldDB" id="A0A177WA21"/>
<dbReference type="Proteomes" id="UP000077115">
    <property type="component" value="Unassembled WGS sequence"/>
</dbReference>
<dbReference type="InterPro" id="IPR023214">
    <property type="entry name" value="HAD_sf"/>
</dbReference>
<dbReference type="GO" id="GO:0008967">
    <property type="term" value="F:phosphoglycolate phosphatase activity"/>
    <property type="evidence" value="ECO:0007669"/>
    <property type="project" value="TreeGrafter"/>
</dbReference>
<evidence type="ECO:0000256" key="3">
    <source>
        <dbReference type="ARBA" id="ARBA00066659"/>
    </source>
</evidence>
<dbReference type="PANTHER" id="PTHR19288">
    <property type="entry name" value="4-NITROPHENYLPHOSPHATASE-RELATED"/>
    <property type="match status" value="1"/>
</dbReference>
<evidence type="ECO:0000313" key="9">
    <source>
        <dbReference type="EMBL" id="OAJ36470.1"/>
    </source>
</evidence>
<dbReference type="Pfam" id="PF13242">
    <property type="entry name" value="Hydrolase_like"/>
    <property type="match status" value="1"/>
</dbReference>
<keyword evidence="1 5" id="KW-0378">Hydrolase</keyword>
<dbReference type="PANTHER" id="PTHR19288:SF46">
    <property type="entry name" value="HALOACID DEHALOGENASE-LIKE HYDROLASE DOMAIN-CONTAINING PROTEIN 2"/>
    <property type="match status" value="1"/>
</dbReference>
<evidence type="ECO:0000256" key="1">
    <source>
        <dbReference type="ARBA" id="ARBA00022801"/>
    </source>
</evidence>
<name>A0A177WA21_BATDL</name>
<dbReference type="FunFam" id="3.40.50.1000:FF:000039">
    <property type="entry name" value="Phosphoglycolate phosphatase"/>
    <property type="match status" value="1"/>
</dbReference>
<reference evidence="9 10" key="1">
    <citation type="submission" date="2006-10" db="EMBL/GenBank/DDBJ databases">
        <title>The Genome Sequence of Batrachochytrium dendrobatidis JEL423.</title>
        <authorList>
            <consortium name="The Broad Institute Genome Sequencing Platform"/>
            <person name="Birren B."/>
            <person name="Lander E."/>
            <person name="Galagan J."/>
            <person name="Cuomo C."/>
            <person name="Devon K."/>
            <person name="Jaffe D."/>
            <person name="Butler J."/>
            <person name="Alvarez P."/>
            <person name="Gnerre S."/>
            <person name="Grabherr M."/>
            <person name="Kleber M."/>
            <person name="Mauceli E."/>
            <person name="Brockman W."/>
            <person name="Young S."/>
            <person name="LaButti K."/>
            <person name="Sykes S."/>
            <person name="DeCaprio D."/>
            <person name="Crawford M."/>
            <person name="Koehrsen M."/>
            <person name="Engels R."/>
            <person name="Montgomery P."/>
            <person name="Pearson M."/>
            <person name="Howarth C."/>
            <person name="Larson L."/>
            <person name="White J."/>
            <person name="O'Leary S."/>
            <person name="Kodira C."/>
            <person name="Zeng Q."/>
            <person name="Yandava C."/>
            <person name="Alvarado L."/>
            <person name="Longcore J."/>
            <person name="James T."/>
        </authorList>
    </citation>
    <scope>NUCLEOTIDE SEQUENCE [LARGE SCALE GENOMIC DNA]</scope>
    <source>
        <strain evidence="9 10">JEL423</strain>
    </source>
</reference>
<dbReference type="GO" id="GO:0004035">
    <property type="term" value="F:alkaline phosphatase activity"/>
    <property type="evidence" value="ECO:0007669"/>
    <property type="project" value="UniProtKB-ARBA"/>
</dbReference>
<reference evidence="9 10" key="2">
    <citation type="submission" date="2016-05" db="EMBL/GenBank/DDBJ databases">
        <title>Lineage-specific infection strategies underlie the spectrum of fungal disease in amphibians.</title>
        <authorList>
            <person name="Cuomo C.A."/>
            <person name="Farrer R.A."/>
            <person name="James T."/>
            <person name="Longcore J."/>
            <person name="Birren B."/>
        </authorList>
    </citation>
    <scope>NUCLEOTIDE SEQUENCE [LARGE SCALE GENOMIC DNA]</scope>
    <source>
        <strain evidence="9 10">JEL423</strain>
    </source>
</reference>
<proteinExistence type="predicted"/>
<feature type="binding site" evidence="7">
    <location>
        <position position="223"/>
    </location>
    <ligand>
        <name>substrate</name>
    </ligand>
</feature>
<dbReference type="GO" id="GO:0046872">
    <property type="term" value="F:metal ion binding"/>
    <property type="evidence" value="ECO:0007669"/>
    <property type="project" value="UniProtKB-KW"/>
</dbReference>
<sequence length="301" mass="32797">MSSTTPVSLNSHDHIMHVVSKYDTFLLDCDGVLWQGNVLISGVADTLKMLRSMGKRILFVTNNSTKSRNDYQKKLSSLGLQASVDEIFGSSYAAAYYIAHQLKFPANKKVYVSGMEGICHELEEQGIRYCGGQEDNENISTADLENIKPDPEVGAVLFGFDININYKKLAKAFTYVNSNPDCHFIATNGDLTYPTAGTVFPGTGAMVEALAASLRRRPIILGKPHQVMLDVIVNKCHLDRSRTCMVGDRLDTDIAFGKLGGLATLLVMTGVTSKAELDASDIIPDYVIDSFGNVGDQLTNA</sequence>
<dbReference type="OrthoDB" id="413953at2759"/>
<feature type="binding site" evidence="8">
    <location>
        <position position="248"/>
    </location>
    <ligand>
        <name>Mg(2+)</name>
        <dbReference type="ChEBI" id="CHEBI:18420"/>
    </ligand>
</feature>
<evidence type="ECO:0000313" key="10">
    <source>
        <dbReference type="Proteomes" id="UP000077115"/>
    </source>
</evidence>